<dbReference type="OrthoDB" id="497927at2759"/>
<name>A0A9E7FLZ6_9LILI</name>
<accession>A0A9E7FLZ6</accession>
<dbReference type="PANTHER" id="PTHR43085:SF13">
    <property type="entry name" value="INOSITOL 3-KINASE"/>
    <property type="match status" value="1"/>
</dbReference>
<evidence type="ECO:0000256" key="2">
    <source>
        <dbReference type="ARBA" id="ARBA00022679"/>
    </source>
</evidence>
<dbReference type="EMBL" id="CP097506">
    <property type="protein sequence ID" value="URD98319.1"/>
    <property type="molecule type" value="Genomic_DNA"/>
</dbReference>
<dbReference type="InterPro" id="IPR002173">
    <property type="entry name" value="Carboh/pur_kinase_PfkB_CS"/>
</dbReference>
<organism evidence="5 6">
    <name type="scientific">Musa troglodytarum</name>
    <name type="common">fe'i banana</name>
    <dbReference type="NCBI Taxonomy" id="320322"/>
    <lineage>
        <taxon>Eukaryota</taxon>
        <taxon>Viridiplantae</taxon>
        <taxon>Streptophyta</taxon>
        <taxon>Embryophyta</taxon>
        <taxon>Tracheophyta</taxon>
        <taxon>Spermatophyta</taxon>
        <taxon>Magnoliopsida</taxon>
        <taxon>Liliopsida</taxon>
        <taxon>Zingiberales</taxon>
        <taxon>Musaceae</taxon>
        <taxon>Musa</taxon>
    </lineage>
</organism>
<dbReference type="GO" id="GO:0010264">
    <property type="term" value="P:myo-inositol hexakisphosphate biosynthetic process"/>
    <property type="evidence" value="ECO:0007669"/>
    <property type="project" value="TreeGrafter"/>
</dbReference>
<dbReference type="GO" id="GO:0016301">
    <property type="term" value="F:kinase activity"/>
    <property type="evidence" value="ECO:0007669"/>
    <property type="project" value="UniProtKB-KW"/>
</dbReference>
<evidence type="ECO:0000256" key="3">
    <source>
        <dbReference type="ARBA" id="ARBA00022777"/>
    </source>
</evidence>
<evidence type="ECO:0000313" key="6">
    <source>
        <dbReference type="Proteomes" id="UP001055439"/>
    </source>
</evidence>
<dbReference type="PANTHER" id="PTHR43085">
    <property type="entry name" value="HEXOKINASE FAMILY MEMBER"/>
    <property type="match status" value="1"/>
</dbReference>
<dbReference type="PROSITE" id="PS00584">
    <property type="entry name" value="PFKB_KINASES_2"/>
    <property type="match status" value="1"/>
</dbReference>
<reference evidence="5" key="1">
    <citation type="submission" date="2022-05" db="EMBL/GenBank/DDBJ databases">
        <title>The Musa troglodytarum L. genome provides insights into the mechanism of non-climacteric behaviour and enrichment of carotenoids.</title>
        <authorList>
            <person name="Wang J."/>
        </authorList>
    </citation>
    <scope>NUCLEOTIDE SEQUENCE</scope>
    <source>
        <tissue evidence="5">Leaf</tissue>
    </source>
</reference>
<evidence type="ECO:0000313" key="5">
    <source>
        <dbReference type="EMBL" id="URD98319.1"/>
    </source>
</evidence>
<feature type="domain" description="Carbohydrate kinase PfkB" evidence="4">
    <location>
        <begin position="214"/>
        <end position="286"/>
    </location>
</feature>
<keyword evidence="2" id="KW-0808">Transferase</keyword>
<evidence type="ECO:0000256" key="1">
    <source>
        <dbReference type="ARBA" id="ARBA00010688"/>
    </source>
</evidence>
<dbReference type="InterPro" id="IPR050306">
    <property type="entry name" value="PfkB_Carbo_kinase"/>
</dbReference>
<gene>
    <name evidence="5" type="ORF">MUK42_31117</name>
</gene>
<protein>
    <submittedName>
        <fullName evidence="5">PfkB family carbohydrate kinase</fullName>
    </submittedName>
</protein>
<dbReference type="InterPro" id="IPR029056">
    <property type="entry name" value="Ribokinase-like"/>
</dbReference>
<dbReference type="Gene3D" id="3.40.1190.20">
    <property type="match status" value="1"/>
</dbReference>
<dbReference type="InterPro" id="IPR011611">
    <property type="entry name" value="PfkB_dom"/>
</dbReference>
<proteinExistence type="inferred from homology"/>
<evidence type="ECO:0000259" key="4">
    <source>
        <dbReference type="Pfam" id="PF00294"/>
    </source>
</evidence>
<dbReference type="Pfam" id="PF00294">
    <property type="entry name" value="PfkB"/>
    <property type="match status" value="1"/>
</dbReference>
<dbReference type="SUPFAM" id="SSF53613">
    <property type="entry name" value="Ribokinase-like"/>
    <property type="match status" value="1"/>
</dbReference>
<sequence>MVREEGADGELHQHRCLGGLVVGSYCHDVLFRDGVPVGETLGGAAAFISNVLDGLTPSPPLYVAKVGADFAYAAPHSPLLAAPSAPTTLFHAHFPAASAVGRYHRDRVLRRLRTCDPIYASDLPGDARFDFGLAVGVAGEILPETLARMIDLCRVVLVDAQGMIRSFDPIDGTVGLLPLRSSGFFHLLPRIGFLKASAEEAPFVDIEEARKWCCVIVTHGKDGCRVYWKDGELRVSPFLAEEVDPTGAGDGFLGGFVAGLIWGLAVPDAALLGNFFGSLTVTQIGVPEFDQRMLQHVKEELKRRANACDGSCRSSISLDFQKERNRWVRKHKVTVDLWSFQRITGGRVLLHDSSHLVYCRACVMLFSFDHKKSRLKYCSFLLRETMPRYC</sequence>
<comment type="similarity">
    <text evidence="1">Belongs to the carbohydrate kinase PfkB family.</text>
</comment>
<dbReference type="Proteomes" id="UP001055439">
    <property type="component" value="Chromosome 4"/>
</dbReference>
<keyword evidence="3 5" id="KW-0418">Kinase</keyword>
<dbReference type="AlphaFoldDB" id="A0A9E7FLZ6"/>
<keyword evidence="6" id="KW-1185">Reference proteome</keyword>